<organism evidence="2 3">
    <name type="scientific">Zootermopsis nevadensis</name>
    <name type="common">Dampwood termite</name>
    <dbReference type="NCBI Taxonomy" id="136037"/>
    <lineage>
        <taxon>Eukaryota</taxon>
        <taxon>Metazoa</taxon>
        <taxon>Ecdysozoa</taxon>
        <taxon>Arthropoda</taxon>
        <taxon>Hexapoda</taxon>
        <taxon>Insecta</taxon>
        <taxon>Pterygota</taxon>
        <taxon>Neoptera</taxon>
        <taxon>Polyneoptera</taxon>
        <taxon>Dictyoptera</taxon>
        <taxon>Blattodea</taxon>
        <taxon>Blattoidea</taxon>
        <taxon>Termitoidae</taxon>
        <taxon>Termopsidae</taxon>
        <taxon>Zootermopsis</taxon>
    </lineage>
</organism>
<protein>
    <submittedName>
        <fullName evidence="2">Uncharacterized protein</fullName>
    </submittedName>
</protein>
<evidence type="ECO:0000313" key="3">
    <source>
        <dbReference type="Proteomes" id="UP000027135"/>
    </source>
</evidence>
<keyword evidence="3" id="KW-1185">Reference proteome</keyword>
<proteinExistence type="predicted"/>
<name>A0A067RHR6_ZOONE</name>
<evidence type="ECO:0000256" key="1">
    <source>
        <dbReference type="SAM" id="MobiDB-lite"/>
    </source>
</evidence>
<dbReference type="Proteomes" id="UP000027135">
    <property type="component" value="Unassembled WGS sequence"/>
</dbReference>
<reference evidence="2 3" key="1">
    <citation type="journal article" date="2014" name="Nat. Commun.">
        <title>Molecular traces of alternative social organization in a termite genome.</title>
        <authorList>
            <person name="Terrapon N."/>
            <person name="Li C."/>
            <person name="Robertson H.M."/>
            <person name="Ji L."/>
            <person name="Meng X."/>
            <person name="Booth W."/>
            <person name="Chen Z."/>
            <person name="Childers C.P."/>
            <person name="Glastad K.M."/>
            <person name="Gokhale K."/>
            <person name="Gowin J."/>
            <person name="Gronenberg W."/>
            <person name="Hermansen R.A."/>
            <person name="Hu H."/>
            <person name="Hunt B.G."/>
            <person name="Huylmans A.K."/>
            <person name="Khalil S.M."/>
            <person name="Mitchell R.D."/>
            <person name="Munoz-Torres M.C."/>
            <person name="Mustard J.A."/>
            <person name="Pan H."/>
            <person name="Reese J.T."/>
            <person name="Scharf M.E."/>
            <person name="Sun F."/>
            <person name="Vogel H."/>
            <person name="Xiao J."/>
            <person name="Yang W."/>
            <person name="Yang Z."/>
            <person name="Yang Z."/>
            <person name="Zhou J."/>
            <person name="Zhu J."/>
            <person name="Brent C.S."/>
            <person name="Elsik C.G."/>
            <person name="Goodisman M.A."/>
            <person name="Liberles D.A."/>
            <person name="Roe R.M."/>
            <person name="Vargo E.L."/>
            <person name="Vilcinskas A."/>
            <person name="Wang J."/>
            <person name="Bornberg-Bauer E."/>
            <person name="Korb J."/>
            <person name="Zhang G."/>
            <person name="Liebig J."/>
        </authorList>
    </citation>
    <scope>NUCLEOTIDE SEQUENCE [LARGE SCALE GENOMIC DNA]</scope>
    <source>
        <tissue evidence="2">Whole organism</tissue>
    </source>
</reference>
<dbReference type="AlphaFoldDB" id="A0A067RHR6"/>
<dbReference type="InParanoid" id="A0A067RHR6"/>
<accession>A0A067RHR6</accession>
<dbReference type="EMBL" id="KK852463">
    <property type="protein sequence ID" value="KDR23411.1"/>
    <property type="molecule type" value="Genomic_DNA"/>
</dbReference>
<evidence type="ECO:0000313" key="2">
    <source>
        <dbReference type="EMBL" id="KDR23411.1"/>
    </source>
</evidence>
<feature type="region of interest" description="Disordered" evidence="1">
    <location>
        <begin position="92"/>
        <end position="128"/>
    </location>
</feature>
<sequence length="128" mass="14541">MPLKRACSKHSNVQLETKPFTFLRQIVIHTCYTGSLITLLQTKKLTNKTKKPTTWLALGNTPIRLPGLDHPEGPRITQKHGGCPIHQHNKINTHLDGQLQRENKYKSRLPRRGYSARETLPTRSIATA</sequence>
<gene>
    <name evidence="2" type="ORF">L798_05381</name>
</gene>